<dbReference type="Proteomes" id="UP000215244">
    <property type="component" value="Chromosome"/>
</dbReference>
<keyword evidence="2" id="KW-1185">Reference proteome</keyword>
<accession>A0A223V735</accession>
<evidence type="ECO:0000313" key="2">
    <source>
        <dbReference type="Proteomes" id="UP000215244"/>
    </source>
</evidence>
<dbReference type="KEGG" id="marb:CJ263_11650"/>
<gene>
    <name evidence="1" type="ORF">CJ263_11650</name>
</gene>
<dbReference type="RefSeq" id="WP_094997436.1">
    <property type="nucleotide sequence ID" value="NZ_BMJL01000003.1"/>
</dbReference>
<dbReference type="AlphaFoldDB" id="A0A223V735"/>
<sequence>MQTKINTWLNIALNDLESAILLHRNGKYRNSYFLFQQASEKANKAAALFSGDFTEKEIEETSHDQFRIPRKIMVQKEEKMKAVIELLESYPMPKDLEPLSHKSFAKHHKSISAAICSIDSLKNCDLVNFTLEDLDGFLEILTGLETIEYAFPENSNSILRSQMQAMARYFGELGTKEALETKREILKMLADKKKSQMYFQNLMHHLIPIQFDSIFIDHTFYFCALLTIQHSSQTRYPKNGVNPEDIYTKELPIVQKQLDFIKFLKEAILRLEKMNGNKQVLQNLFSNPTITQ</sequence>
<dbReference type="EMBL" id="CP022957">
    <property type="protein sequence ID" value="ASV30818.1"/>
    <property type="molecule type" value="Genomic_DNA"/>
</dbReference>
<evidence type="ECO:0000313" key="1">
    <source>
        <dbReference type="EMBL" id="ASV30818.1"/>
    </source>
</evidence>
<protein>
    <submittedName>
        <fullName evidence="1">Uncharacterized protein</fullName>
    </submittedName>
</protein>
<reference evidence="1 2" key="1">
    <citation type="submission" date="2017-08" db="EMBL/GenBank/DDBJ databases">
        <title>The complete genome sequence of Maribacter sp. B1, isolated from deep-sea sediment.</title>
        <authorList>
            <person name="Wu Y.-H."/>
            <person name="Cheng H."/>
            <person name="Xu X.-W."/>
        </authorList>
    </citation>
    <scope>NUCLEOTIDE SEQUENCE [LARGE SCALE GENOMIC DNA]</scope>
    <source>
        <strain evidence="1 2">B1</strain>
    </source>
</reference>
<dbReference type="InterPro" id="IPR007842">
    <property type="entry name" value="HEPN_dom"/>
</dbReference>
<dbReference type="SUPFAM" id="SSF81593">
    <property type="entry name" value="Nucleotidyltransferase substrate binding subunit/domain"/>
    <property type="match status" value="1"/>
</dbReference>
<organism evidence="1 2">
    <name type="scientific">Maribacter cobaltidurans</name>
    <dbReference type="NCBI Taxonomy" id="1178778"/>
    <lineage>
        <taxon>Bacteria</taxon>
        <taxon>Pseudomonadati</taxon>
        <taxon>Bacteroidota</taxon>
        <taxon>Flavobacteriia</taxon>
        <taxon>Flavobacteriales</taxon>
        <taxon>Flavobacteriaceae</taxon>
        <taxon>Maribacter</taxon>
    </lineage>
</organism>
<dbReference type="OrthoDB" id="1172980at2"/>
<proteinExistence type="predicted"/>
<dbReference type="Gene3D" id="1.20.120.330">
    <property type="entry name" value="Nucleotidyltransferases domain 2"/>
    <property type="match status" value="1"/>
</dbReference>
<name>A0A223V735_9FLAO</name>
<dbReference type="Pfam" id="PF05168">
    <property type="entry name" value="HEPN"/>
    <property type="match status" value="1"/>
</dbReference>